<dbReference type="VEuPathDB" id="FungiDB:SI65_08221"/>
<dbReference type="Gene3D" id="2.180.10.10">
    <property type="entry name" value="RHS repeat-associated core"/>
    <property type="match status" value="1"/>
</dbReference>
<evidence type="ECO:0000313" key="7">
    <source>
        <dbReference type="EMBL" id="ODM16222.1"/>
    </source>
</evidence>
<dbReference type="GO" id="GO:0005737">
    <property type="term" value="C:cytoplasm"/>
    <property type="evidence" value="ECO:0007669"/>
    <property type="project" value="InterPro"/>
</dbReference>
<evidence type="ECO:0008006" key="9">
    <source>
        <dbReference type="Google" id="ProtNLM"/>
    </source>
</evidence>
<proteinExistence type="predicted"/>
<gene>
    <name evidence="7" type="ORF">SI65_08221</name>
</gene>
<name>A0A1E3B5J6_ASPCR</name>
<evidence type="ECO:0000256" key="2">
    <source>
        <dbReference type="ARBA" id="ARBA00022525"/>
    </source>
</evidence>
<evidence type="ECO:0000313" key="8">
    <source>
        <dbReference type="Proteomes" id="UP000094569"/>
    </source>
</evidence>
<dbReference type="EMBL" id="JXNT01000012">
    <property type="protein sequence ID" value="ODM16222.1"/>
    <property type="molecule type" value="Genomic_DNA"/>
</dbReference>
<organism evidence="7 8">
    <name type="scientific">Aspergillus cristatus</name>
    <name type="common">Chinese Fuzhuan brick tea-fermentation fungus</name>
    <name type="synonym">Eurotium cristatum</name>
    <dbReference type="NCBI Taxonomy" id="573508"/>
    <lineage>
        <taxon>Eukaryota</taxon>
        <taxon>Fungi</taxon>
        <taxon>Dikarya</taxon>
        <taxon>Ascomycota</taxon>
        <taxon>Pezizomycotina</taxon>
        <taxon>Eurotiomycetes</taxon>
        <taxon>Eurotiomycetidae</taxon>
        <taxon>Eurotiales</taxon>
        <taxon>Aspergillaceae</taxon>
        <taxon>Aspergillus</taxon>
        <taxon>Aspergillus subgen. Aspergillus</taxon>
    </lineage>
</organism>
<dbReference type="InterPro" id="IPR050708">
    <property type="entry name" value="T6SS_VgrG/RHS"/>
</dbReference>
<feature type="region of interest" description="Disordered" evidence="4">
    <location>
        <begin position="1"/>
        <end position="51"/>
    </location>
</feature>
<evidence type="ECO:0000256" key="1">
    <source>
        <dbReference type="ARBA" id="ARBA00004613"/>
    </source>
</evidence>
<comment type="subcellular location">
    <subcellularLocation>
        <location evidence="1">Secreted</location>
    </subcellularLocation>
</comment>
<protein>
    <recommendedName>
        <fullName evidence="9">Insecticide toxin TcdB middle/N-terminal domain-containing protein</fullName>
    </recommendedName>
</protein>
<reference evidence="7 8" key="1">
    <citation type="journal article" date="2016" name="BMC Genomics">
        <title>Comparative genomic and transcriptomic analyses of the Fuzhuan brick tea-fermentation fungus Aspergillus cristatus.</title>
        <authorList>
            <person name="Ge Y."/>
            <person name="Wang Y."/>
            <person name="Liu Y."/>
            <person name="Tan Y."/>
            <person name="Ren X."/>
            <person name="Zhang X."/>
            <person name="Hyde K.D."/>
            <person name="Liu Y."/>
            <person name="Liu Z."/>
        </authorList>
    </citation>
    <scope>NUCLEOTIDE SEQUENCE [LARGE SCALE GENOMIC DNA]</scope>
    <source>
        <strain evidence="7 8">GZAAS20.1005</strain>
    </source>
</reference>
<dbReference type="OrthoDB" id="5426877at2759"/>
<feature type="domain" description="Insecticide toxin TcdB middle/N-terminal" evidence="6">
    <location>
        <begin position="705"/>
        <end position="840"/>
    </location>
</feature>
<dbReference type="SUPFAM" id="SSF69318">
    <property type="entry name" value="Integrin alpha N-terminal domain"/>
    <property type="match status" value="1"/>
</dbReference>
<dbReference type="NCBIfam" id="TIGR03696">
    <property type="entry name" value="Rhs_assc_core"/>
    <property type="match status" value="1"/>
</dbReference>
<dbReference type="Pfam" id="PF12255">
    <property type="entry name" value="TcdB_toxin_midC"/>
    <property type="match status" value="1"/>
</dbReference>
<dbReference type="PANTHER" id="PTHR32305">
    <property type="match status" value="1"/>
</dbReference>
<evidence type="ECO:0000259" key="5">
    <source>
        <dbReference type="Pfam" id="PF12255"/>
    </source>
</evidence>
<dbReference type="STRING" id="573508.A0A1E3B5J6"/>
<feature type="compositionally biased region" description="Low complexity" evidence="4">
    <location>
        <begin position="2213"/>
        <end position="2229"/>
    </location>
</feature>
<keyword evidence="8" id="KW-1185">Reference proteome</keyword>
<dbReference type="InterPro" id="IPR022045">
    <property type="entry name" value="TcdB_toxin_mid/N"/>
</dbReference>
<dbReference type="Proteomes" id="UP000094569">
    <property type="component" value="Unassembled WGS sequence"/>
</dbReference>
<evidence type="ECO:0000256" key="4">
    <source>
        <dbReference type="SAM" id="MobiDB-lite"/>
    </source>
</evidence>
<evidence type="ECO:0000259" key="6">
    <source>
        <dbReference type="Pfam" id="PF12256"/>
    </source>
</evidence>
<dbReference type="Pfam" id="PF12256">
    <property type="entry name" value="TcdB_toxin_midN"/>
    <property type="match status" value="1"/>
</dbReference>
<dbReference type="Pfam" id="PF03534">
    <property type="entry name" value="SpvB"/>
    <property type="match status" value="1"/>
</dbReference>
<keyword evidence="3" id="KW-0843">Virulence</keyword>
<dbReference type="PRINTS" id="PR01341">
    <property type="entry name" value="SALSPVBPROT"/>
</dbReference>
<dbReference type="InterPro" id="IPR022385">
    <property type="entry name" value="Rhs_assc_core"/>
</dbReference>
<feature type="region of interest" description="Disordered" evidence="4">
    <location>
        <begin position="2329"/>
        <end position="2349"/>
    </location>
</feature>
<sequence>MPGIGPRAPVRPEGGASGPHTQSEKESNENTSSSSSKSSPSTDSQNAPSRLLAEGEDRRAMSERFNVDTHTGGVSFRVPILTSPGRSGFGPSLELVYNSGSAGRNGIFGAGWQLTGVESISRKTTVSIPTYNDDQDVFVHSAAGDLVPVMGDEGGFLERDEDVDGRKYRVRLYRARVESDSIRAQRWMPTDKDGSLHWRVISSGNVTTILGADSSSQIFYTGAAGGSTACFSWLASETYDSHGNQMIFSYKGEHVHDILASDLSEAQRSSVDIESQRYLKSIKYGNKTPNRDMQSWNPLRQQDNPDQYMFEVVLDYGEHTAVAPTTQEDEKWDLRPDPYSAYNSGFEIRTYRRCRRVLMFHHFSLELARQDCLVAATEFHYETDDKSGGSVLTSCTPCHYSPAADGRYSCLRLATSTFQYCTLPDLKNISVEEMKLDLAGLSTDDGQWVDLDGAGAPGVLSTVPGGGWYYRPNDSRDEPSLGMPRLVPSIPSALTPDQWRFTDITGNGQLDVVSVSLDGQVRGFYERTGQEWSNFVPFASYPTVEPSKDPNFRQVDLNGNGLGDLLYMAAGQSDEFSWYPSLGRQGYGKAEFTSGAPGIPSGEDRAVMFSDMTGDGLSDIVLIYNNSISYWPNMGHGRFHSKVTMQNPPFLGYMVHFSPLRIRLADITGTGTADLIYLPPDGGLKIFYNQSGNSWSDAFSLSTFPSLDRFCAVDIFDIGGRGTQCLCWTSDYQTPGSTTVRFLDLMGGCKPGLLTECTNGIGAVAAVKYRASTRYRRDDEYAGRPWTTRLPFPIHCVQSLTTHDLVAQTSSSISYAYWNGHYDPDERQFRGFQMVDEWESENFATIPEVRFNRPPLHRRTWFYIGLEDIDTDALPGSYQAQQSPLPGLTIQAKGVEEKISPAEIEEAYRALSGQRRRQEIFSDDGSPRSSVPYLTTEQAYNAVMHQSTSGGQRHAIFRVNSREELTVTYDRDPEDPKTQHSLILQTDNYGNVCRQAVVYYGKARSGLEKVEDRQKQEETMITYSETAYTNPLDPLYNSSDASYFQSPLPSEVRQYRVFPGKSWKNQGRGRYTWEDMSTLLPLVNSAPLDKDPTTSGQISENGSKILTSNTRSLYSKPALDGPLPLGKVKPFSIEYQSYQLVFTERLLEETLKNWETPLLTPAKLVQELKEGGYINLDGRSDRWWTASSRKLFLGNIETGSSSLSVARSQFFVPNAEVDPYGNVSHQQSDPYRILPVKKTDAVGNEVLFGNDYLHLQPALVTDPNKNQTASIFDPCGRVVGIARMGKDGQGVGDSLDGFAATLTKDQLNSFLDDPSGPITEELIGKAGRRTIYYDRYDASRTPAVPAFRAELIRQTHYADSASSAVSVHITYLNGSGQSIQDVSVSGNTEAGRKWQVSDFTICDIKGQPVREFLPSTQSTHHFKSQAESKGAFATTTLRDHLDRDICVLNPDRTWSKIQISPWSQAIFDAGDTVEISNPAEDEDVRPWFEQMNQSWYLPTWYTLKSNGSKEDRLAANKSRIYNNTPKSIHLDAMGREIVSYDNNGIIEGKSDIRFTRTVYDERGNPRELRDALDRVVTAARYDLLGRPLHTINMDNGHRWLLPASDGGPLLTWSSGTPGQRVQYDNLRRKKLIQLMNGESEVTIVEYVYGDDANMVTPTSAKENNLRGQLHQRRDQSGKQTHENFDFKGNSLVSSIQFAIKYDALLDWSGDVALEEDIHTTTTLYDAVDRPVCSATLDGPRKLRITQCYDIAGRLKSIELTGLDGSSITSSVRNIEYADDDRIVLIQYGNGSQTRNAYEPDSHRLVNSRTERNNITPTCFQNMHYVYDCLGRIVQQTDDAQKDSFIANSPILAMQTFSYDALGQLSDATGREQIEPSEKHLRPYSVDGEMDNGGGPGRQTIPYKESYQYDLAGNIRQVKHAPVANGYTGWTRVYTYEEPSCTAGNEFSNRLSRTSTGSVTDVYSYDGDATGGNRNGYNGNGCTTSIPGYAVMEWDHDSRLRCFSTQKVTQPDATPQRTWYIYNADGQRVRKVTDSGTSTNGRSSPVKTKQTIYLPHRDIYSTFNGDGVSKNRETLTVNVGDSDAFSSPVSLVEYTSDEEKPLVRYQVSENLELDSDSKIISYEEFSPFGSCTYQAPTTQAPRKYRFARYHRDTESGLYLCGERYYACWLGRWISPDPLGTVDGLNLYAYVHNDPVNLEDHPGTMARKKKPSRQATAPEPETPTYTPTTSTGMQKAIIEKKASEEELRQARSSRAPLTTPKFQFYSSILEFEGPINDSALAHLAEKAYKEIRAMPGNKNPKDSYMPNCLTALRLPDERTVILASSIRSASSGRNHLPGEYTEHDTTQHTRGLIGKTHRTAACGEIMAIETWFRMNPEQNALPVGMAAVSYGTENNDSQARTQSQLGNTIFKAPCTPNARERAAGLHGCTKLLQDRIRAIQEGNINRGAQELPNSRQIGRPLLNRQWDANALRYADK</sequence>
<dbReference type="PANTHER" id="PTHR32305:SF15">
    <property type="entry name" value="PROTEIN RHSA-RELATED"/>
    <property type="match status" value="1"/>
</dbReference>
<feature type="compositionally biased region" description="Low complexity" evidence="4">
    <location>
        <begin position="29"/>
        <end position="46"/>
    </location>
</feature>
<evidence type="ECO:0000256" key="3">
    <source>
        <dbReference type="ARBA" id="ARBA00023026"/>
    </source>
</evidence>
<dbReference type="InterPro" id="IPR022044">
    <property type="entry name" value="TcdB_toxin_mid/C"/>
</dbReference>
<dbReference type="InterPro" id="IPR003284">
    <property type="entry name" value="Sal_SpvB"/>
</dbReference>
<dbReference type="InterPro" id="IPR028994">
    <property type="entry name" value="Integrin_alpha_N"/>
</dbReference>
<accession>A0A1E3B5J6</accession>
<feature type="region of interest" description="Disordered" evidence="4">
    <location>
        <begin position="2196"/>
        <end position="2231"/>
    </location>
</feature>
<keyword evidence="2" id="KW-0964">Secreted</keyword>
<dbReference type="GO" id="GO:0005576">
    <property type="term" value="C:extracellular region"/>
    <property type="evidence" value="ECO:0007669"/>
    <property type="project" value="UniProtKB-SubCell"/>
</dbReference>
<comment type="caution">
    <text evidence="7">The sequence shown here is derived from an EMBL/GenBank/DDBJ whole genome shotgun (WGS) entry which is preliminary data.</text>
</comment>
<feature type="domain" description="Insecticide toxin TcdB middle/C-terminal" evidence="5">
    <location>
        <begin position="907"/>
        <end position="1004"/>
    </location>
</feature>